<reference evidence="2" key="1">
    <citation type="journal article" date="2019" name="Int. J. Syst. Evol. Microbiol.">
        <title>The Global Catalogue of Microorganisms (GCM) 10K type strain sequencing project: providing services to taxonomists for standard genome sequencing and annotation.</title>
        <authorList>
            <consortium name="The Broad Institute Genomics Platform"/>
            <consortium name="The Broad Institute Genome Sequencing Center for Infectious Disease"/>
            <person name="Wu L."/>
            <person name="Ma J."/>
        </authorList>
    </citation>
    <scope>NUCLEOTIDE SEQUENCE [LARGE SCALE GENOMIC DNA]</scope>
    <source>
        <strain evidence="2">PCU 280</strain>
    </source>
</reference>
<accession>A0ABW1V1Q9</accession>
<dbReference type="Pfam" id="PF14398">
    <property type="entry name" value="ATPgrasp_YheCD"/>
    <property type="match status" value="1"/>
</dbReference>
<dbReference type="Gene3D" id="3.30.470.20">
    <property type="entry name" value="ATP-grasp fold, B domain"/>
    <property type="match status" value="1"/>
</dbReference>
<dbReference type="EMBL" id="JBHSTE010000001">
    <property type="protein sequence ID" value="MFC6331667.1"/>
    <property type="molecule type" value="Genomic_DNA"/>
</dbReference>
<keyword evidence="2" id="KW-1185">Reference proteome</keyword>
<dbReference type="RefSeq" id="WP_379231145.1">
    <property type="nucleotide sequence ID" value="NZ_JBHSTE010000001.1"/>
</dbReference>
<sequence length="367" mass="42512">MPRLILGILTLYLNDAGLIEERKIYEQMIIEGEKLDMQVIVFTPADVNEEEKKVRAHIYNIKTKKWLRKWTAIPQLIFDRCRIQRSPRMKQLREFKSKFTGLYFLNRPLGNKWTMHQKLLSSPLIEKYLPHTIKYTRNSDLIQMLKKYHVVYVKPVNGTGGRGILRIEQHSAQSVKVEGRDHDRRIISPRIISIIALKEFINKWNVTSTSYLIQQGIPLTLKNGRVHDYRILVQKDGNGSWSVTGGAGRIGAARSITANLHGGGSAISMTKLMQAFVDSSVDLQTVQDEINLLSIELAVFLEQQGYHLCELAIDIAIDRNGKIWIIELNPKPSREVFRQIGEHDRYLEAIRRPLEYARYEHLYRVKQ</sequence>
<evidence type="ECO:0000313" key="1">
    <source>
        <dbReference type="EMBL" id="MFC6331667.1"/>
    </source>
</evidence>
<organism evidence="1 2">
    <name type="scientific">Paenibacillus septentrionalis</name>
    <dbReference type="NCBI Taxonomy" id="429342"/>
    <lineage>
        <taxon>Bacteria</taxon>
        <taxon>Bacillati</taxon>
        <taxon>Bacillota</taxon>
        <taxon>Bacilli</taxon>
        <taxon>Bacillales</taxon>
        <taxon>Paenibacillaceae</taxon>
        <taxon>Paenibacillus</taxon>
    </lineage>
</organism>
<proteinExistence type="predicted"/>
<evidence type="ECO:0000313" key="2">
    <source>
        <dbReference type="Proteomes" id="UP001596233"/>
    </source>
</evidence>
<gene>
    <name evidence="1" type="ORF">ACFP56_03460</name>
</gene>
<comment type="caution">
    <text evidence="1">The sequence shown here is derived from an EMBL/GenBank/DDBJ whole genome shotgun (WGS) entry which is preliminary data.</text>
</comment>
<protein>
    <submittedName>
        <fullName evidence="1">YheC/YheD family protein</fullName>
    </submittedName>
</protein>
<dbReference type="Proteomes" id="UP001596233">
    <property type="component" value="Unassembled WGS sequence"/>
</dbReference>
<dbReference type="SUPFAM" id="SSF56059">
    <property type="entry name" value="Glutathione synthetase ATP-binding domain-like"/>
    <property type="match status" value="1"/>
</dbReference>
<dbReference type="InterPro" id="IPR026838">
    <property type="entry name" value="YheC/D"/>
</dbReference>
<name>A0ABW1V1Q9_9BACL</name>